<evidence type="ECO:0000313" key="2">
    <source>
        <dbReference type="EMBL" id="PPS02108.1"/>
    </source>
</evidence>
<sequence>MDREIIPIRKSYCTKWAQLDHAYFELSRLRRQKSDLKVAMRWNLGLLNCSTSPNFHVTLQHRVLHENNINWATERELLKEMPTTRNQLPADSDINHDSTHFKQSLNEFIQLFYEERQTESRYNNFHKELKRIEEKTIVIACLKRRIWNPWASLATIKKFITTIKELSEEVEKENREIIGEIEEGIRKELLKLENQLRDMRLEKEEVHKCLLNLTKRHQEAVLYPFNY</sequence>
<keyword evidence="1" id="KW-0175">Coiled coil</keyword>
<gene>
    <name evidence="2" type="ORF">GOBAR_AA18553</name>
</gene>
<dbReference type="Proteomes" id="UP000239757">
    <property type="component" value="Unassembled WGS sequence"/>
</dbReference>
<name>A0A2P5XFI5_GOSBA</name>
<reference evidence="2 3" key="1">
    <citation type="submission" date="2015-01" db="EMBL/GenBank/DDBJ databases">
        <title>Genome of allotetraploid Gossypium barbadense reveals genomic plasticity and fiber elongation in cotton evolution.</title>
        <authorList>
            <person name="Chen X."/>
            <person name="Liu X."/>
            <person name="Zhao B."/>
            <person name="Zheng H."/>
            <person name="Hu Y."/>
            <person name="Lu G."/>
            <person name="Yang C."/>
            <person name="Chen J."/>
            <person name="Shan C."/>
            <person name="Zhang L."/>
            <person name="Zhou Y."/>
            <person name="Wang L."/>
            <person name="Guo W."/>
            <person name="Bai Y."/>
            <person name="Ruan J."/>
            <person name="Shangguan X."/>
            <person name="Mao Y."/>
            <person name="Jiang J."/>
            <person name="Zhu Y."/>
            <person name="Lei J."/>
            <person name="Kang H."/>
            <person name="Chen S."/>
            <person name="He X."/>
            <person name="Wang R."/>
            <person name="Wang Y."/>
            <person name="Chen J."/>
            <person name="Wang L."/>
            <person name="Yu S."/>
            <person name="Wang B."/>
            <person name="Wei J."/>
            <person name="Song S."/>
            <person name="Lu X."/>
            <person name="Gao Z."/>
            <person name="Gu W."/>
            <person name="Deng X."/>
            <person name="Ma D."/>
            <person name="Wang S."/>
            <person name="Liang W."/>
            <person name="Fang L."/>
            <person name="Cai C."/>
            <person name="Zhu X."/>
            <person name="Zhou B."/>
            <person name="Zhang Y."/>
            <person name="Chen Z."/>
            <person name="Xu S."/>
            <person name="Zhu R."/>
            <person name="Wang S."/>
            <person name="Zhang T."/>
            <person name="Zhao G."/>
        </authorList>
    </citation>
    <scope>NUCLEOTIDE SEQUENCE [LARGE SCALE GENOMIC DNA]</scope>
    <source>
        <strain evidence="3">cv. Xinhai21</strain>
        <tissue evidence="2">Leaf</tissue>
    </source>
</reference>
<organism evidence="2 3">
    <name type="scientific">Gossypium barbadense</name>
    <name type="common">Sea Island cotton</name>
    <name type="synonym">Hibiscus barbadensis</name>
    <dbReference type="NCBI Taxonomy" id="3634"/>
    <lineage>
        <taxon>Eukaryota</taxon>
        <taxon>Viridiplantae</taxon>
        <taxon>Streptophyta</taxon>
        <taxon>Embryophyta</taxon>
        <taxon>Tracheophyta</taxon>
        <taxon>Spermatophyta</taxon>
        <taxon>Magnoliopsida</taxon>
        <taxon>eudicotyledons</taxon>
        <taxon>Gunneridae</taxon>
        <taxon>Pentapetalae</taxon>
        <taxon>rosids</taxon>
        <taxon>malvids</taxon>
        <taxon>Malvales</taxon>
        <taxon>Malvaceae</taxon>
        <taxon>Malvoideae</taxon>
        <taxon>Gossypium</taxon>
    </lineage>
</organism>
<evidence type="ECO:0000313" key="3">
    <source>
        <dbReference type="Proteomes" id="UP000239757"/>
    </source>
</evidence>
<dbReference type="OrthoDB" id="1159798at2759"/>
<protein>
    <submittedName>
        <fullName evidence="2">Uncharacterized protein</fullName>
    </submittedName>
</protein>
<feature type="coiled-coil region" evidence="1">
    <location>
        <begin position="115"/>
        <end position="202"/>
    </location>
</feature>
<dbReference type="AlphaFoldDB" id="A0A2P5XFI5"/>
<proteinExistence type="predicted"/>
<accession>A0A2P5XFI5</accession>
<evidence type="ECO:0000256" key="1">
    <source>
        <dbReference type="SAM" id="Coils"/>
    </source>
</evidence>
<dbReference type="EMBL" id="KZ664978">
    <property type="protein sequence ID" value="PPS02108.1"/>
    <property type="molecule type" value="Genomic_DNA"/>
</dbReference>